<dbReference type="EC" id="5.3.2.2" evidence="9"/>
<dbReference type="PANTHER" id="PTHR11820">
    <property type="entry name" value="ACYLPYRUVASE"/>
    <property type="match status" value="1"/>
</dbReference>
<accession>T1ISN6</accession>
<feature type="domain" description="Fumarylacetoacetase-like C-terminal" evidence="15">
    <location>
        <begin position="11"/>
        <end position="208"/>
    </location>
</feature>
<organism evidence="16 17">
    <name type="scientific">Strigamia maritima</name>
    <name type="common">European centipede</name>
    <name type="synonym">Geophilus maritimus</name>
    <dbReference type="NCBI Taxonomy" id="126957"/>
    <lineage>
        <taxon>Eukaryota</taxon>
        <taxon>Metazoa</taxon>
        <taxon>Ecdysozoa</taxon>
        <taxon>Arthropoda</taxon>
        <taxon>Myriapoda</taxon>
        <taxon>Chilopoda</taxon>
        <taxon>Pleurostigmophora</taxon>
        <taxon>Geophilomorpha</taxon>
        <taxon>Linotaeniidae</taxon>
        <taxon>Strigamia</taxon>
    </lineage>
</organism>
<comment type="catalytic activity">
    <reaction evidence="13">
        <text>oxaloacetate + H(+) = pyruvate + CO2</text>
        <dbReference type="Rhea" id="RHEA:15641"/>
        <dbReference type="ChEBI" id="CHEBI:15361"/>
        <dbReference type="ChEBI" id="CHEBI:15378"/>
        <dbReference type="ChEBI" id="CHEBI:16452"/>
        <dbReference type="ChEBI" id="CHEBI:16526"/>
        <dbReference type="EC" id="4.1.1.112"/>
    </reaction>
</comment>
<dbReference type="SUPFAM" id="SSF56529">
    <property type="entry name" value="FAH"/>
    <property type="match status" value="1"/>
</dbReference>
<dbReference type="InterPro" id="IPR036663">
    <property type="entry name" value="Fumarylacetoacetase_C_sf"/>
</dbReference>
<evidence type="ECO:0000256" key="14">
    <source>
        <dbReference type="ARBA" id="ARBA00048846"/>
    </source>
</evidence>
<comment type="catalytic activity">
    <reaction evidence="12">
        <text>3-fumarylpyruvate + H2O = fumarate + pyruvate + H(+)</text>
        <dbReference type="Rhea" id="RHEA:26168"/>
        <dbReference type="ChEBI" id="CHEBI:15361"/>
        <dbReference type="ChEBI" id="CHEBI:15377"/>
        <dbReference type="ChEBI" id="CHEBI:15378"/>
        <dbReference type="ChEBI" id="CHEBI:16854"/>
        <dbReference type="ChEBI" id="CHEBI:29806"/>
    </reaction>
</comment>
<evidence type="ECO:0000313" key="16">
    <source>
        <dbReference type="EnsemblMetazoa" id="SMAR004118-PA"/>
    </source>
</evidence>
<dbReference type="InterPro" id="IPR011234">
    <property type="entry name" value="Fumarylacetoacetase-like_C"/>
</dbReference>
<dbReference type="HOGENOM" id="CLU_028458_5_0_1"/>
<dbReference type="Proteomes" id="UP000014500">
    <property type="component" value="Unassembled WGS sequence"/>
</dbReference>
<dbReference type="PANTHER" id="PTHR11820:SF7">
    <property type="entry name" value="ACYLPYRUVASE FAHD1, MITOCHONDRIAL"/>
    <property type="match status" value="1"/>
</dbReference>
<evidence type="ECO:0000256" key="1">
    <source>
        <dbReference type="ARBA" id="ARBA00010211"/>
    </source>
</evidence>
<evidence type="ECO:0000256" key="8">
    <source>
        <dbReference type="ARBA" id="ARBA00044911"/>
    </source>
</evidence>
<dbReference type="GO" id="GO:0019752">
    <property type="term" value="P:carboxylic acid metabolic process"/>
    <property type="evidence" value="ECO:0007669"/>
    <property type="project" value="UniProtKB-ARBA"/>
</dbReference>
<comment type="catalytic activity">
    <reaction evidence="8">
        <text>oxaloacetate = enol-oxaloacetate</text>
        <dbReference type="Rhea" id="RHEA:16021"/>
        <dbReference type="ChEBI" id="CHEBI:16452"/>
        <dbReference type="ChEBI" id="CHEBI:17479"/>
        <dbReference type="EC" id="5.3.2.2"/>
    </reaction>
    <physiologicalReaction direction="right-to-left" evidence="8">
        <dbReference type="Rhea" id="RHEA:16023"/>
    </physiologicalReaction>
</comment>
<sequence length="213" mass="23591">MSSRFVEIGKKIIGVGKNFKDPNVKSGNVPTRPLIFMKPSSSYITEGKPIKIPTGCQNLEHEVELGVVISKRATEVTAQDAMNFVAGYALVLDMTARDFLEQAQRDGTPWIFVKGCDTFTPVSKFIAMKQIPDPNNLNLWCKVNGQMRQNGNTKDMIFKIPFLISFITTSITLEANDLVLMGTPKGGARVRPGDKIECGIDELIKMSYEVISK</sequence>
<dbReference type="GO" id="GO:0008948">
    <property type="term" value="F:oxaloacetate decarboxylase activity"/>
    <property type="evidence" value="ECO:0007669"/>
    <property type="project" value="UniProtKB-EC"/>
</dbReference>
<dbReference type="FunFam" id="3.90.850.10:FF:000003">
    <property type="entry name" value="Fumarylacetoacetate hydrolase domain-containing 1"/>
    <property type="match status" value="1"/>
</dbReference>
<dbReference type="GO" id="GO:0005739">
    <property type="term" value="C:mitochondrion"/>
    <property type="evidence" value="ECO:0007669"/>
    <property type="project" value="TreeGrafter"/>
</dbReference>
<dbReference type="eggNOG" id="KOG1535">
    <property type="taxonomic scope" value="Eukaryota"/>
</dbReference>
<dbReference type="Pfam" id="PF01557">
    <property type="entry name" value="FAA_hydrolase"/>
    <property type="match status" value="1"/>
</dbReference>
<dbReference type="Gene3D" id="3.90.850.10">
    <property type="entry name" value="Fumarylacetoacetase-like, C-terminal domain"/>
    <property type="match status" value="1"/>
</dbReference>
<dbReference type="OMA" id="RIMTLYP"/>
<name>T1ISN6_STRMM</name>
<evidence type="ECO:0000256" key="5">
    <source>
        <dbReference type="ARBA" id="ARBA00039040"/>
    </source>
</evidence>
<evidence type="ECO:0000256" key="9">
    <source>
        <dbReference type="ARBA" id="ARBA00044973"/>
    </source>
</evidence>
<dbReference type="PhylomeDB" id="T1ISN6"/>
<dbReference type="EnsemblMetazoa" id="SMAR004118-RA">
    <property type="protein sequence ID" value="SMAR004118-PA"/>
    <property type="gene ID" value="SMAR004118"/>
</dbReference>
<evidence type="ECO:0000256" key="11">
    <source>
        <dbReference type="ARBA" id="ARBA00047858"/>
    </source>
</evidence>
<reference evidence="16" key="2">
    <citation type="submission" date="2015-02" db="UniProtKB">
        <authorList>
            <consortium name="EnsemblMetazoa"/>
        </authorList>
    </citation>
    <scope>IDENTIFICATION</scope>
</reference>
<protein>
    <recommendedName>
        <fullName evidence="10">Oxaloacetate tautomerase FAHD1, mitochondrial</fullName>
        <ecNumber evidence="5">3.7.1.5</ecNumber>
        <ecNumber evidence="2">4.1.1.112</ecNumber>
        <ecNumber evidence="9">5.3.2.2</ecNumber>
    </recommendedName>
    <alternativeName>
        <fullName evidence="7">Acylpyruvase FAHD1</fullName>
    </alternativeName>
    <alternativeName>
        <fullName evidence="6">Fumarylacetoacetate hydrolase domain-containing protein 1</fullName>
    </alternativeName>
    <alternativeName>
        <fullName evidence="4">Oxaloacetate decarboxylase</fullName>
    </alternativeName>
</protein>
<comment type="catalytic activity">
    <reaction evidence="14">
        <text>acetylpyruvate + H2O = acetate + pyruvate + H(+)</text>
        <dbReference type="Rhea" id="RHEA:16097"/>
        <dbReference type="ChEBI" id="CHEBI:15360"/>
        <dbReference type="ChEBI" id="CHEBI:15361"/>
        <dbReference type="ChEBI" id="CHEBI:15377"/>
        <dbReference type="ChEBI" id="CHEBI:15378"/>
        <dbReference type="ChEBI" id="CHEBI:30089"/>
    </reaction>
</comment>
<keyword evidence="17" id="KW-1185">Reference proteome</keyword>
<evidence type="ECO:0000313" key="17">
    <source>
        <dbReference type="Proteomes" id="UP000014500"/>
    </source>
</evidence>
<reference evidence="17" key="1">
    <citation type="submission" date="2011-05" db="EMBL/GenBank/DDBJ databases">
        <authorList>
            <person name="Richards S.R."/>
            <person name="Qu J."/>
            <person name="Jiang H."/>
            <person name="Jhangiani S.N."/>
            <person name="Agravi P."/>
            <person name="Goodspeed R."/>
            <person name="Gross S."/>
            <person name="Mandapat C."/>
            <person name="Jackson L."/>
            <person name="Mathew T."/>
            <person name="Pu L."/>
            <person name="Thornton R."/>
            <person name="Saada N."/>
            <person name="Wilczek-Boney K.B."/>
            <person name="Lee S."/>
            <person name="Kovar C."/>
            <person name="Wu Y."/>
            <person name="Scherer S.E."/>
            <person name="Worley K.C."/>
            <person name="Muzny D.M."/>
            <person name="Gibbs R."/>
        </authorList>
    </citation>
    <scope>NUCLEOTIDE SEQUENCE</scope>
    <source>
        <strain evidence="17">Brora</strain>
    </source>
</reference>
<comment type="catalytic activity">
    <reaction evidence="11">
        <text>a 3-acylpyruvate + H2O = a carboxylate + pyruvate + H(+)</text>
        <dbReference type="Rhea" id="RHEA:19009"/>
        <dbReference type="ChEBI" id="CHEBI:15361"/>
        <dbReference type="ChEBI" id="CHEBI:15377"/>
        <dbReference type="ChEBI" id="CHEBI:15378"/>
        <dbReference type="ChEBI" id="CHEBI:29067"/>
        <dbReference type="ChEBI" id="CHEBI:57278"/>
        <dbReference type="EC" id="3.7.1.5"/>
    </reaction>
</comment>
<evidence type="ECO:0000256" key="7">
    <source>
        <dbReference type="ARBA" id="ARBA00044830"/>
    </source>
</evidence>
<evidence type="ECO:0000256" key="10">
    <source>
        <dbReference type="ARBA" id="ARBA00044980"/>
    </source>
</evidence>
<keyword evidence="3" id="KW-0479">Metal-binding</keyword>
<dbReference type="EMBL" id="JH431443">
    <property type="status" value="NOT_ANNOTATED_CDS"/>
    <property type="molecule type" value="Genomic_DNA"/>
</dbReference>
<dbReference type="GO" id="GO:0050163">
    <property type="term" value="F:oxaloacetate tautomerase activity"/>
    <property type="evidence" value="ECO:0007669"/>
    <property type="project" value="UniProtKB-EC"/>
</dbReference>
<evidence type="ECO:0000256" key="6">
    <source>
        <dbReference type="ARBA" id="ARBA00042340"/>
    </source>
</evidence>
<dbReference type="STRING" id="126957.T1ISN6"/>
<dbReference type="EC" id="3.7.1.5" evidence="5"/>
<dbReference type="AlphaFoldDB" id="T1ISN6"/>
<evidence type="ECO:0000256" key="3">
    <source>
        <dbReference type="ARBA" id="ARBA00022723"/>
    </source>
</evidence>
<evidence type="ECO:0000256" key="12">
    <source>
        <dbReference type="ARBA" id="ARBA00047963"/>
    </source>
</evidence>
<comment type="similarity">
    <text evidence="1">Belongs to the FAH family.</text>
</comment>
<evidence type="ECO:0000256" key="4">
    <source>
        <dbReference type="ARBA" id="ARBA00032305"/>
    </source>
</evidence>
<dbReference type="GO" id="GO:0047621">
    <property type="term" value="F:acylpyruvate hydrolase activity"/>
    <property type="evidence" value="ECO:0007669"/>
    <property type="project" value="UniProtKB-EC"/>
</dbReference>
<evidence type="ECO:0000256" key="2">
    <source>
        <dbReference type="ARBA" id="ARBA00012947"/>
    </source>
</evidence>
<dbReference type="EC" id="4.1.1.112" evidence="2"/>
<dbReference type="GO" id="GO:0018773">
    <property type="term" value="F:acetylpyruvate hydrolase activity"/>
    <property type="evidence" value="ECO:0007669"/>
    <property type="project" value="TreeGrafter"/>
</dbReference>
<evidence type="ECO:0000256" key="13">
    <source>
        <dbReference type="ARBA" id="ARBA00047973"/>
    </source>
</evidence>
<dbReference type="GO" id="GO:0046872">
    <property type="term" value="F:metal ion binding"/>
    <property type="evidence" value="ECO:0007669"/>
    <property type="project" value="UniProtKB-KW"/>
</dbReference>
<evidence type="ECO:0000259" key="15">
    <source>
        <dbReference type="Pfam" id="PF01557"/>
    </source>
</evidence>
<proteinExistence type="inferred from homology"/>